<evidence type="ECO:0000313" key="15">
    <source>
        <dbReference type="Proteomes" id="UP000826050"/>
    </source>
</evidence>
<keyword evidence="15" id="KW-1185">Reference proteome</keyword>
<dbReference type="EMBL" id="CP049362">
    <property type="protein sequence ID" value="QXX78336.1"/>
    <property type="molecule type" value="Genomic_DNA"/>
</dbReference>
<keyword evidence="8 14" id="KW-0675">Receptor</keyword>
<evidence type="ECO:0000256" key="10">
    <source>
        <dbReference type="PROSITE-ProRule" id="PRU01360"/>
    </source>
</evidence>
<keyword evidence="9 10" id="KW-0998">Cell outer membrane</keyword>
<evidence type="ECO:0000256" key="7">
    <source>
        <dbReference type="ARBA" id="ARBA00023136"/>
    </source>
</evidence>
<dbReference type="PROSITE" id="PS52016">
    <property type="entry name" value="TONB_DEPENDENT_REC_3"/>
    <property type="match status" value="1"/>
</dbReference>
<dbReference type="PANTHER" id="PTHR32552">
    <property type="entry name" value="FERRICHROME IRON RECEPTOR-RELATED"/>
    <property type="match status" value="1"/>
</dbReference>
<comment type="subcellular location">
    <subcellularLocation>
        <location evidence="10">Cell outer membrane</location>
        <topology evidence="10">Multi-pass membrane protein</topology>
    </subcellularLocation>
</comment>
<name>A0ABX8SQP2_9BURK</name>
<reference evidence="14 15" key="1">
    <citation type="submission" date="2020-02" db="EMBL/GenBank/DDBJ databases">
        <title>Partial ammonium oxidation to N2 by heterotrophic bacteria.</title>
        <authorList>
            <person name="Wu M."/>
        </authorList>
    </citation>
    <scope>NUCLEOTIDE SEQUENCE [LARGE SCALE GENOMIC DNA]</scope>
    <source>
        <strain evidence="14 15">HO-1</strain>
    </source>
</reference>
<dbReference type="PANTHER" id="PTHR32552:SF74">
    <property type="entry name" value="HYDROXAMATE SIDEROPHORE RECEPTOR FHUE"/>
    <property type="match status" value="1"/>
</dbReference>
<organism evidence="14 15">
    <name type="scientific">Alcaligenes ammonioxydans</name>
    <dbReference type="NCBI Taxonomy" id="2582914"/>
    <lineage>
        <taxon>Bacteria</taxon>
        <taxon>Pseudomonadati</taxon>
        <taxon>Pseudomonadota</taxon>
        <taxon>Betaproteobacteria</taxon>
        <taxon>Burkholderiales</taxon>
        <taxon>Alcaligenaceae</taxon>
        <taxon>Alcaligenes</taxon>
    </lineage>
</organism>
<evidence type="ECO:0000256" key="6">
    <source>
        <dbReference type="ARBA" id="ARBA00023077"/>
    </source>
</evidence>
<dbReference type="Proteomes" id="UP000826050">
    <property type="component" value="Chromosome"/>
</dbReference>
<keyword evidence="5" id="KW-0406">Ion transport</keyword>
<evidence type="ECO:0000313" key="14">
    <source>
        <dbReference type="EMBL" id="QXX78336.1"/>
    </source>
</evidence>
<keyword evidence="3" id="KW-0410">Iron transport</keyword>
<protein>
    <submittedName>
        <fullName evidence="14">TonB-dependent siderophore receptor</fullName>
    </submittedName>
</protein>
<dbReference type="Pfam" id="PF00593">
    <property type="entry name" value="TonB_dep_Rec_b-barrel"/>
    <property type="match status" value="1"/>
</dbReference>
<dbReference type="SMART" id="SM00965">
    <property type="entry name" value="STN"/>
    <property type="match status" value="1"/>
</dbReference>
<dbReference type="PROSITE" id="PS01156">
    <property type="entry name" value="TONB_DEPENDENT_REC_2"/>
    <property type="match status" value="1"/>
</dbReference>
<evidence type="ECO:0000256" key="8">
    <source>
        <dbReference type="ARBA" id="ARBA00023170"/>
    </source>
</evidence>
<evidence type="ECO:0000256" key="5">
    <source>
        <dbReference type="ARBA" id="ARBA00023065"/>
    </source>
</evidence>
<evidence type="ECO:0000259" key="13">
    <source>
        <dbReference type="SMART" id="SM00965"/>
    </source>
</evidence>
<dbReference type="InterPro" id="IPR039426">
    <property type="entry name" value="TonB-dep_rcpt-like"/>
</dbReference>
<dbReference type="Pfam" id="PF07715">
    <property type="entry name" value="Plug"/>
    <property type="match status" value="1"/>
</dbReference>
<dbReference type="InterPro" id="IPR011662">
    <property type="entry name" value="Secretin/TonB_short_N"/>
</dbReference>
<evidence type="ECO:0000256" key="1">
    <source>
        <dbReference type="ARBA" id="ARBA00009810"/>
    </source>
</evidence>
<evidence type="ECO:0000256" key="9">
    <source>
        <dbReference type="ARBA" id="ARBA00023237"/>
    </source>
</evidence>
<dbReference type="CDD" id="cd01347">
    <property type="entry name" value="ligand_gated_channel"/>
    <property type="match status" value="1"/>
</dbReference>
<evidence type="ECO:0000256" key="4">
    <source>
        <dbReference type="ARBA" id="ARBA00023004"/>
    </source>
</evidence>
<proteinExistence type="inferred from homology"/>
<evidence type="ECO:0000256" key="2">
    <source>
        <dbReference type="ARBA" id="ARBA00022448"/>
    </source>
</evidence>
<dbReference type="InterPro" id="IPR010917">
    <property type="entry name" value="TonB_rcpt_CS"/>
</dbReference>
<keyword evidence="10" id="KW-1134">Transmembrane beta strand</keyword>
<evidence type="ECO:0000256" key="11">
    <source>
        <dbReference type="PROSITE-ProRule" id="PRU10144"/>
    </source>
</evidence>
<comment type="similarity">
    <text evidence="1 10 12">Belongs to the TonB-dependent receptor family.</text>
</comment>
<keyword evidence="4" id="KW-0408">Iron</keyword>
<feature type="domain" description="Secretin/TonB short N-terminal" evidence="13">
    <location>
        <begin position="70"/>
        <end position="120"/>
    </location>
</feature>
<accession>A0ABX8SQP2</accession>
<sequence length="827" mass="90249">MKSLLRRCGDCVRSVYVAAGLAGMALSAPGTPVWAQARGAAAIMLDSRTLAVPAQPLSATINTLAHQWDVAILLDATLAAGRAAPALQGRVSLNEALEQALAGTGLLASPSGSAVIISATPLPPTTSNSEQAQELAAIRVQGKRLAPGVTEGSESYLADSNSTSTRLNLSLRETPQSVSVMTRQRMDDQGLTQLADVAAQTPGLVYVAGGNSGSDSSMIYARGFVVENYMVDGMGQTYSGYRSLFQSNDMVLYDRVEVLRGASGLMNGVGEPGATLNMMRKRPTQDFQFRAKLEGGAWDYYRGEADLSTPLNESGSMRLRTVAAWQDNHSFIDRLHEKKQIFYGIFEADLTPSTLFSLGYTFQKHKSTNHAGRGLPLFYSDGGLIDWDRSTSGAARWAYSSRRNQRLFASLEHRFDNDWTLKGVLDRSETRYDEVVGYASQGFPDRYTGAGVGLWAGRWSGEPVQTSLDISASGPFQLLGREHEAVVGLTSSRTRDLAPSYTLWWHRDWNASVQDIFNWDGRFPSEPANPATGQTRSVEKINSAYATVRFKPSDNLAVLLGGRMTSWSLYKNSLSYASGKRTETVRTANDQFTPYLGLVYDLSDHWSVYGSYTNIFKPQEYRDADGNYLDPRTGNSMEVGLKGSYLDEQLSLGLALFRTRQENFAVVTPGVYGPSGDAAYEAVSGALTRGVELEATGQLSPQWQASASFTRVLAQDRDGKALLTGVPQNTFKLYTTYHLPSVGQGLTVGGGLRWQSGVYEEQAGPLKQRLDLPSVAVFDLMARYTVNKQVSAYLNVNNVFDKHYLTTVNTAVYGSPRAIRAGLDLRF</sequence>
<dbReference type="RefSeq" id="WP_219235751.1">
    <property type="nucleotide sequence ID" value="NZ_CP049362.1"/>
</dbReference>
<dbReference type="InterPro" id="IPR012910">
    <property type="entry name" value="Plug_dom"/>
</dbReference>
<keyword evidence="10" id="KW-0812">Transmembrane</keyword>
<dbReference type="InterPro" id="IPR010105">
    <property type="entry name" value="TonB_sidphr_rcpt"/>
</dbReference>
<keyword evidence="2 10" id="KW-0813">Transport</keyword>
<feature type="short sequence motif" description="TonB C-terminal box" evidence="11">
    <location>
        <begin position="810"/>
        <end position="827"/>
    </location>
</feature>
<dbReference type="NCBIfam" id="TIGR01783">
    <property type="entry name" value="TonB-siderophor"/>
    <property type="match status" value="1"/>
</dbReference>
<dbReference type="InterPro" id="IPR000531">
    <property type="entry name" value="Beta-barrel_TonB"/>
</dbReference>
<keyword evidence="6 12" id="KW-0798">TonB box</keyword>
<evidence type="ECO:0000256" key="3">
    <source>
        <dbReference type="ARBA" id="ARBA00022496"/>
    </source>
</evidence>
<gene>
    <name evidence="14" type="ORF">FE795_04430</name>
</gene>
<dbReference type="Pfam" id="PF07660">
    <property type="entry name" value="STN"/>
    <property type="match status" value="1"/>
</dbReference>
<evidence type="ECO:0000256" key="12">
    <source>
        <dbReference type="RuleBase" id="RU003357"/>
    </source>
</evidence>
<keyword evidence="7 10" id="KW-0472">Membrane</keyword>